<dbReference type="SUPFAM" id="SSF56425">
    <property type="entry name" value="Succinate dehydrogenase/fumarate reductase flavoprotein, catalytic domain"/>
    <property type="match status" value="1"/>
</dbReference>
<evidence type="ECO:0000256" key="3">
    <source>
        <dbReference type="ARBA" id="ARBA00008562"/>
    </source>
</evidence>
<dbReference type="InterPro" id="IPR015939">
    <property type="entry name" value="Fum_Rdtase/Succ_DH_flav-like_C"/>
</dbReference>
<protein>
    <recommendedName>
        <fullName evidence="5">L-aspartate oxidase</fullName>
        <ecNumber evidence="4">1.4.3.16</ecNumber>
    </recommendedName>
    <alternativeName>
        <fullName evidence="11">Quinolinate synthase B</fullName>
    </alternativeName>
</protein>
<evidence type="ECO:0000256" key="9">
    <source>
        <dbReference type="ARBA" id="ARBA00023002"/>
    </source>
</evidence>
<feature type="domain" description="Fumarate reductase/succinate dehydrogenase flavoprotein-like C-terminal" evidence="15">
    <location>
        <begin position="488"/>
        <end position="575"/>
    </location>
</feature>
<evidence type="ECO:0000256" key="13">
    <source>
        <dbReference type="SAM" id="MobiDB-lite"/>
    </source>
</evidence>
<comment type="pathway">
    <text evidence="2">Cofactor biosynthesis; NAD(+) biosynthesis; iminoaspartate from L-aspartate (oxidase route): step 1/1.</text>
</comment>
<dbReference type="InterPro" id="IPR037099">
    <property type="entry name" value="Fum_R/Succ_DH_flav-like_C_sf"/>
</dbReference>
<dbReference type="GO" id="GO:0033765">
    <property type="term" value="F:steroid dehydrogenase activity, acting on the CH-CH group of donors"/>
    <property type="evidence" value="ECO:0007669"/>
    <property type="project" value="UniProtKB-ARBA"/>
</dbReference>
<comment type="catalytic activity">
    <reaction evidence="12">
        <text>L-aspartate + O2 = iminosuccinate + H2O2</text>
        <dbReference type="Rhea" id="RHEA:25876"/>
        <dbReference type="ChEBI" id="CHEBI:15379"/>
        <dbReference type="ChEBI" id="CHEBI:16240"/>
        <dbReference type="ChEBI" id="CHEBI:29991"/>
        <dbReference type="ChEBI" id="CHEBI:77875"/>
        <dbReference type="EC" id="1.4.3.16"/>
    </reaction>
    <physiologicalReaction direction="left-to-right" evidence="12">
        <dbReference type="Rhea" id="RHEA:25877"/>
    </physiologicalReaction>
</comment>
<name>A0A2M9HF02_9BIFI</name>
<dbReference type="AlphaFoldDB" id="A0A2M9HF02"/>
<keyword evidence="8" id="KW-0274">FAD</keyword>
<evidence type="ECO:0000313" key="16">
    <source>
        <dbReference type="EMBL" id="PJM75376.1"/>
    </source>
</evidence>
<dbReference type="InterPro" id="IPR005288">
    <property type="entry name" value="NadB"/>
</dbReference>
<dbReference type="EMBL" id="PEBK01000004">
    <property type="protein sequence ID" value="PJM75376.1"/>
    <property type="molecule type" value="Genomic_DNA"/>
</dbReference>
<dbReference type="UniPathway" id="UPA00253">
    <property type="reaction ID" value="UER00326"/>
</dbReference>
<reference evidence="16 17" key="1">
    <citation type="submission" date="2017-10" db="EMBL/GenBank/DDBJ databases">
        <title>Draft genome sequences of strains TRE 1, TRE 9, TRE H and TRI 7, isolated from tamarins, belonging to four potential novel Bifidobacterium species.</title>
        <authorList>
            <person name="Mattarelli P."/>
            <person name="Modesto M."/>
            <person name="Puglisi E."/>
            <person name="Morelli L."/>
            <person name="Spezio C."/>
            <person name="Bonetti A."/>
            <person name="Sandri C."/>
        </authorList>
    </citation>
    <scope>NUCLEOTIDE SEQUENCE [LARGE SCALE GENOMIC DNA]</scope>
    <source>
        <strain evidence="17">TRI7</strain>
    </source>
</reference>
<comment type="similarity">
    <text evidence="3">Belongs to the FAD-dependent oxidoreductase 2 family. NadB subfamily.</text>
</comment>
<evidence type="ECO:0000259" key="14">
    <source>
        <dbReference type="Pfam" id="PF00890"/>
    </source>
</evidence>
<comment type="caution">
    <text evidence="16">The sequence shown here is derived from an EMBL/GenBank/DDBJ whole genome shotgun (WGS) entry which is preliminary data.</text>
</comment>
<organism evidence="16 17">
    <name type="scientific">Bifidobacterium simiarum</name>
    <dbReference type="NCBI Taxonomy" id="2045441"/>
    <lineage>
        <taxon>Bacteria</taxon>
        <taxon>Bacillati</taxon>
        <taxon>Actinomycetota</taxon>
        <taxon>Actinomycetes</taxon>
        <taxon>Bifidobacteriales</taxon>
        <taxon>Bifidobacteriaceae</taxon>
        <taxon>Bifidobacterium</taxon>
    </lineage>
</organism>
<sequence>MIVIIGSGAAGLSAALAAAGDLRIGSEGLAGSGAAGPDSLPSGPKVDDVLLVTKTAFMESNTYHAQGGIAAAIFDDDGPDLHAQDTLAAGDGLCDPKAVSILTQEGASRVREFANAGVRFDRGQDGHILRGLEAAHSRARVVHAGGDATGKVLEIDVAEMVRENPRITVMEHAFLKDIVLRDGRVAGVRLLVNDDAGNEANTDSNTANADANAAESTQPTERVIEATKVILATGGAGRLYPYTTNPAVATGDGLAAALRAGAEVADLEFYQFHPTALAVGEHFLVSEAVRGEGAVLLDEHGERYMTKVDPRAELAPRDVVARANFRTMQAQGGRPVMLDVSPMRREHPDLATFLAHRFPTIDAYTRSLGFDWSKEPIPVAPAAHYWMGGIRTDLFGRTSIPGLYAAGECARTGVQGANRLASNSLLEGLVYGRRAGLAAVRDDLTRGWAFAPEPFRNSAIPGMPVCQQPMTLQTPTVREGDTATPWDRDAIERMMWKGVGLIRDDGTLDATVRDLAEGLAAANLAESRRRDRGDVADVTTLENRNLLAIGYVQAVAAINRCESRGAHTRSDFPQINPSLAHSVAYRLQ</sequence>
<dbReference type="SUPFAM" id="SSF46977">
    <property type="entry name" value="Succinate dehydrogenase/fumarate reductase flavoprotein C-terminal domain"/>
    <property type="match status" value="1"/>
</dbReference>
<dbReference type="InterPro" id="IPR003953">
    <property type="entry name" value="FAD-dep_OxRdtase_2_FAD-bd"/>
</dbReference>
<dbReference type="GO" id="GO:0034628">
    <property type="term" value="P:'de novo' NAD+ biosynthetic process from L-aspartate"/>
    <property type="evidence" value="ECO:0007669"/>
    <property type="project" value="TreeGrafter"/>
</dbReference>
<evidence type="ECO:0000256" key="2">
    <source>
        <dbReference type="ARBA" id="ARBA00004950"/>
    </source>
</evidence>
<dbReference type="Proteomes" id="UP000231451">
    <property type="component" value="Unassembled WGS sequence"/>
</dbReference>
<evidence type="ECO:0000256" key="1">
    <source>
        <dbReference type="ARBA" id="ARBA00001974"/>
    </source>
</evidence>
<comment type="cofactor">
    <cofactor evidence="1">
        <name>FAD</name>
        <dbReference type="ChEBI" id="CHEBI:57692"/>
    </cofactor>
</comment>
<keyword evidence="9" id="KW-0560">Oxidoreductase</keyword>
<feature type="domain" description="FAD-dependent oxidoreductase 2 FAD-binding" evidence="14">
    <location>
        <begin position="48"/>
        <end position="425"/>
    </location>
</feature>
<dbReference type="RefSeq" id="WP_100512794.1">
    <property type="nucleotide sequence ID" value="NZ_PEBK01000004.1"/>
</dbReference>
<dbReference type="FunFam" id="3.90.700.10:FF:000002">
    <property type="entry name" value="L-aspartate oxidase"/>
    <property type="match status" value="1"/>
</dbReference>
<evidence type="ECO:0000256" key="12">
    <source>
        <dbReference type="ARBA" id="ARBA00048305"/>
    </source>
</evidence>
<dbReference type="GO" id="GO:0008734">
    <property type="term" value="F:L-aspartate oxidase activity"/>
    <property type="evidence" value="ECO:0007669"/>
    <property type="project" value="UniProtKB-EC"/>
</dbReference>
<gene>
    <name evidence="16" type="ORF">CSQ87_05010</name>
</gene>
<accession>A0A2M9HF02</accession>
<evidence type="ECO:0000256" key="6">
    <source>
        <dbReference type="ARBA" id="ARBA00022630"/>
    </source>
</evidence>
<dbReference type="SUPFAM" id="SSF51905">
    <property type="entry name" value="FAD/NAD(P)-binding domain"/>
    <property type="match status" value="1"/>
</dbReference>
<dbReference type="Gene3D" id="3.50.50.60">
    <property type="entry name" value="FAD/NAD(P)-binding domain"/>
    <property type="match status" value="1"/>
</dbReference>
<dbReference type="EC" id="1.4.3.16" evidence="4"/>
<dbReference type="InterPro" id="IPR036188">
    <property type="entry name" value="FAD/NAD-bd_sf"/>
</dbReference>
<comment type="function">
    <text evidence="10">Catalyzes the oxidation of L-aspartate to iminoaspartate, the first step in the de novo biosynthesis of NAD(+).</text>
</comment>
<keyword evidence="7" id="KW-0662">Pyridine nucleotide biosynthesis</keyword>
<dbReference type="PANTHER" id="PTHR42716:SF2">
    <property type="entry name" value="L-ASPARTATE OXIDASE, CHLOROPLASTIC"/>
    <property type="match status" value="1"/>
</dbReference>
<dbReference type="Pfam" id="PF00890">
    <property type="entry name" value="FAD_binding_2"/>
    <property type="match status" value="1"/>
</dbReference>
<dbReference type="PANTHER" id="PTHR42716">
    <property type="entry name" value="L-ASPARTATE OXIDASE"/>
    <property type="match status" value="1"/>
</dbReference>
<evidence type="ECO:0000256" key="5">
    <source>
        <dbReference type="ARBA" id="ARBA00021901"/>
    </source>
</evidence>
<evidence type="ECO:0000256" key="11">
    <source>
        <dbReference type="ARBA" id="ARBA00030386"/>
    </source>
</evidence>
<evidence type="ECO:0000256" key="4">
    <source>
        <dbReference type="ARBA" id="ARBA00012173"/>
    </source>
</evidence>
<keyword evidence="17" id="KW-1185">Reference proteome</keyword>
<evidence type="ECO:0000259" key="15">
    <source>
        <dbReference type="Pfam" id="PF02910"/>
    </source>
</evidence>
<proteinExistence type="inferred from homology"/>
<dbReference type="PRINTS" id="PR00469">
    <property type="entry name" value="PNDRDTASEII"/>
</dbReference>
<evidence type="ECO:0000256" key="10">
    <source>
        <dbReference type="ARBA" id="ARBA00029426"/>
    </source>
</evidence>
<dbReference type="InterPro" id="IPR027477">
    <property type="entry name" value="Succ_DH/fumarate_Rdtase_cat_sf"/>
</dbReference>
<dbReference type="OrthoDB" id="9805351at2"/>
<feature type="compositionally biased region" description="Low complexity" evidence="13">
    <location>
        <begin position="198"/>
        <end position="216"/>
    </location>
</feature>
<evidence type="ECO:0000256" key="7">
    <source>
        <dbReference type="ARBA" id="ARBA00022642"/>
    </source>
</evidence>
<evidence type="ECO:0000313" key="17">
    <source>
        <dbReference type="Proteomes" id="UP000231451"/>
    </source>
</evidence>
<dbReference type="Gene3D" id="1.20.58.100">
    <property type="entry name" value="Fumarate reductase/succinate dehydrogenase flavoprotein-like, C-terminal domain"/>
    <property type="match status" value="1"/>
</dbReference>
<feature type="region of interest" description="Disordered" evidence="13">
    <location>
        <begin position="196"/>
        <end position="219"/>
    </location>
</feature>
<dbReference type="Pfam" id="PF02910">
    <property type="entry name" value="Succ_DH_flav_C"/>
    <property type="match status" value="1"/>
</dbReference>
<dbReference type="Gene3D" id="3.90.700.10">
    <property type="entry name" value="Succinate dehydrogenase/fumarate reductase flavoprotein, catalytic domain"/>
    <property type="match status" value="1"/>
</dbReference>
<dbReference type="PRINTS" id="PR00368">
    <property type="entry name" value="FADPNR"/>
</dbReference>
<keyword evidence="6" id="KW-0285">Flavoprotein</keyword>
<evidence type="ECO:0000256" key="8">
    <source>
        <dbReference type="ARBA" id="ARBA00022827"/>
    </source>
</evidence>